<organism evidence="2">
    <name type="scientific">marine sediment metagenome</name>
    <dbReference type="NCBI Taxonomy" id="412755"/>
    <lineage>
        <taxon>unclassified sequences</taxon>
        <taxon>metagenomes</taxon>
        <taxon>ecological metagenomes</taxon>
    </lineage>
</organism>
<gene>
    <name evidence="2" type="ORF">LCGC14_2610940</name>
</gene>
<dbReference type="EMBL" id="LAZR01044320">
    <property type="protein sequence ID" value="KKL04948.1"/>
    <property type="molecule type" value="Genomic_DNA"/>
</dbReference>
<feature type="domain" description="N-acetyltransferase" evidence="1">
    <location>
        <begin position="10"/>
        <end position="164"/>
    </location>
</feature>
<protein>
    <recommendedName>
        <fullName evidence="1">N-acetyltransferase domain-containing protein</fullName>
    </recommendedName>
</protein>
<dbReference type="PROSITE" id="PS51186">
    <property type="entry name" value="GNAT"/>
    <property type="match status" value="1"/>
</dbReference>
<evidence type="ECO:0000259" key="1">
    <source>
        <dbReference type="PROSITE" id="PS51186"/>
    </source>
</evidence>
<dbReference type="SUPFAM" id="SSF55729">
    <property type="entry name" value="Acyl-CoA N-acyltransferases (Nat)"/>
    <property type="match status" value="1"/>
</dbReference>
<dbReference type="GO" id="GO:0016747">
    <property type="term" value="F:acyltransferase activity, transferring groups other than amino-acyl groups"/>
    <property type="evidence" value="ECO:0007669"/>
    <property type="project" value="InterPro"/>
</dbReference>
<reference evidence="2" key="1">
    <citation type="journal article" date="2015" name="Nature">
        <title>Complex archaea that bridge the gap between prokaryotes and eukaryotes.</title>
        <authorList>
            <person name="Spang A."/>
            <person name="Saw J.H."/>
            <person name="Jorgensen S.L."/>
            <person name="Zaremba-Niedzwiedzka K."/>
            <person name="Martijn J."/>
            <person name="Lind A.E."/>
            <person name="van Eijk R."/>
            <person name="Schleper C."/>
            <person name="Guy L."/>
            <person name="Ettema T.J."/>
        </authorList>
    </citation>
    <scope>NUCLEOTIDE SEQUENCE</scope>
</reference>
<dbReference type="InterPro" id="IPR000182">
    <property type="entry name" value="GNAT_dom"/>
</dbReference>
<dbReference type="InterPro" id="IPR016181">
    <property type="entry name" value="Acyl_CoA_acyltransferase"/>
</dbReference>
<dbReference type="Gene3D" id="3.40.630.30">
    <property type="match status" value="1"/>
</dbReference>
<dbReference type="AlphaFoldDB" id="A0A0F9CYN2"/>
<accession>A0A0F9CYN2</accession>
<evidence type="ECO:0000313" key="2">
    <source>
        <dbReference type="EMBL" id="KKL04948.1"/>
    </source>
</evidence>
<name>A0A0F9CYN2_9ZZZZ</name>
<comment type="caution">
    <text evidence="2">The sequence shown here is derived from an EMBL/GenBank/DDBJ whole genome shotgun (WGS) entry which is preliminary data.</text>
</comment>
<sequence>MEIAIASKYEIVSPFPEDYLLAFWTWMAEFKDQMVDDFSPQTFQELAAKARQDLAAGGKSYAIMHNGALVGCVWGEHVGDQVFSGHLVFDRDSLKSAEKLEATKLTLQQFFSEGARKIRWMALADNRAYRIFLRRLGATFEGELKRETRRQGELCDVVLFASFPAEVTPT</sequence>
<proteinExistence type="predicted"/>